<feature type="binding site" evidence="10">
    <location>
        <position position="110"/>
    </location>
    <ligand>
        <name>4-amino-2-methyl-5-(diphosphooxymethyl)pyrimidine</name>
        <dbReference type="ChEBI" id="CHEBI:57841"/>
    </ligand>
</feature>
<evidence type="ECO:0000313" key="15">
    <source>
        <dbReference type="Proteomes" id="UP001595823"/>
    </source>
</evidence>
<organism evidence="14 15">
    <name type="scientific">Salininema proteolyticum</name>
    <dbReference type="NCBI Taxonomy" id="1607685"/>
    <lineage>
        <taxon>Bacteria</taxon>
        <taxon>Bacillati</taxon>
        <taxon>Actinomycetota</taxon>
        <taxon>Actinomycetes</taxon>
        <taxon>Glycomycetales</taxon>
        <taxon>Glycomycetaceae</taxon>
        <taxon>Salininema</taxon>
    </lineage>
</organism>
<feature type="binding site" evidence="10">
    <location>
        <position position="91"/>
    </location>
    <ligand>
        <name>Mg(2+)</name>
        <dbReference type="ChEBI" id="CHEBI:18420"/>
    </ligand>
</feature>
<reference evidence="15" key="1">
    <citation type="journal article" date="2019" name="Int. J. Syst. Evol. Microbiol.">
        <title>The Global Catalogue of Microorganisms (GCM) 10K type strain sequencing project: providing services to taxonomists for standard genome sequencing and annotation.</title>
        <authorList>
            <consortium name="The Broad Institute Genomics Platform"/>
            <consortium name="The Broad Institute Genome Sequencing Center for Infectious Disease"/>
            <person name="Wu L."/>
            <person name="Ma J."/>
        </authorList>
    </citation>
    <scope>NUCLEOTIDE SEQUENCE [LARGE SCALE GENOMIC DNA]</scope>
    <source>
        <strain evidence="15">IBRC-M 10908</strain>
    </source>
</reference>
<keyword evidence="4 10" id="KW-0479">Metal-binding</keyword>
<dbReference type="Gene3D" id="3.20.20.70">
    <property type="entry name" value="Aldolase class I"/>
    <property type="match status" value="1"/>
</dbReference>
<evidence type="ECO:0000256" key="6">
    <source>
        <dbReference type="ARBA" id="ARBA00022977"/>
    </source>
</evidence>
<dbReference type="NCBIfam" id="TIGR00693">
    <property type="entry name" value="thiE"/>
    <property type="match status" value="1"/>
</dbReference>
<dbReference type="Pfam" id="PF02581">
    <property type="entry name" value="TMP-TENI"/>
    <property type="match status" value="1"/>
</dbReference>
<dbReference type="HAMAP" id="MF_00097">
    <property type="entry name" value="TMP_synthase"/>
    <property type="match status" value="1"/>
</dbReference>
<accession>A0ABV8TTJ2</accession>
<evidence type="ECO:0000256" key="10">
    <source>
        <dbReference type="HAMAP-Rule" id="MF_00097"/>
    </source>
</evidence>
<comment type="caution">
    <text evidence="14">The sequence shown here is derived from an EMBL/GenBank/DDBJ whole genome shotgun (WGS) entry which is preliminary data.</text>
</comment>
<evidence type="ECO:0000256" key="2">
    <source>
        <dbReference type="ARBA" id="ARBA00005165"/>
    </source>
</evidence>
<comment type="cofactor">
    <cofactor evidence="10">
        <name>Mg(2+)</name>
        <dbReference type="ChEBI" id="CHEBI:18420"/>
    </cofactor>
    <text evidence="10">Binds 1 Mg(2+) ion per subunit.</text>
</comment>
<comment type="similarity">
    <text evidence="10 11">Belongs to the thiamine-phosphate synthase family.</text>
</comment>
<feature type="binding site" evidence="10">
    <location>
        <begin position="136"/>
        <end position="138"/>
    </location>
    <ligand>
        <name>2-[(2R,5Z)-2-carboxy-4-methylthiazol-5(2H)-ylidene]ethyl phosphate</name>
        <dbReference type="ChEBI" id="CHEBI:62899"/>
    </ligand>
</feature>
<evidence type="ECO:0000313" key="14">
    <source>
        <dbReference type="EMBL" id="MFC4333701.1"/>
    </source>
</evidence>
<evidence type="ECO:0000256" key="5">
    <source>
        <dbReference type="ARBA" id="ARBA00022842"/>
    </source>
</evidence>
<dbReference type="SUPFAM" id="SSF51391">
    <property type="entry name" value="Thiamin phosphate synthase"/>
    <property type="match status" value="1"/>
</dbReference>
<evidence type="ECO:0000256" key="1">
    <source>
        <dbReference type="ARBA" id="ARBA00003814"/>
    </source>
</evidence>
<evidence type="ECO:0000256" key="4">
    <source>
        <dbReference type="ARBA" id="ARBA00022723"/>
    </source>
</evidence>
<dbReference type="PANTHER" id="PTHR20857">
    <property type="entry name" value="THIAMINE-PHOSPHATE PYROPHOSPHORYLASE"/>
    <property type="match status" value="1"/>
</dbReference>
<dbReference type="CDD" id="cd00564">
    <property type="entry name" value="TMP_TenI"/>
    <property type="match status" value="1"/>
</dbReference>
<evidence type="ECO:0000256" key="3">
    <source>
        <dbReference type="ARBA" id="ARBA00022679"/>
    </source>
</evidence>
<evidence type="ECO:0000256" key="11">
    <source>
        <dbReference type="RuleBase" id="RU003826"/>
    </source>
</evidence>
<dbReference type="GO" id="GO:0004789">
    <property type="term" value="F:thiamine-phosphate diphosphorylase activity"/>
    <property type="evidence" value="ECO:0007669"/>
    <property type="project" value="UniProtKB-EC"/>
</dbReference>
<dbReference type="EC" id="2.5.1.3" evidence="10"/>
<evidence type="ECO:0000259" key="13">
    <source>
        <dbReference type="Pfam" id="PF02581"/>
    </source>
</evidence>
<feature type="binding site" evidence="10">
    <location>
        <position position="167"/>
    </location>
    <ligand>
        <name>2-[(2R,5Z)-2-carboxy-4-methylthiazol-5(2H)-ylidene]ethyl phosphate</name>
        <dbReference type="ChEBI" id="CHEBI:62899"/>
    </ligand>
</feature>
<keyword evidence="5 10" id="KW-0460">Magnesium</keyword>
<evidence type="ECO:0000256" key="8">
    <source>
        <dbReference type="ARBA" id="ARBA00047851"/>
    </source>
</evidence>
<comment type="catalytic activity">
    <reaction evidence="9 10 11">
        <text>2-[(2R,5Z)-2-carboxy-4-methylthiazol-5(2H)-ylidene]ethyl phosphate + 4-amino-2-methyl-5-(diphosphooxymethyl)pyrimidine + 2 H(+) = thiamine phosphate + CO2 + diphosphate</text>
        <dbReference type="Rhea" id="RHEA:47844"/>
        <dbReference type="ChEBI" id="CHEBI:15378"/>
        <dbReference type="ChEBI" id="CHEBI:16526"/>
        <dbReference type="ChEBI" id="CHEBI:33019"/>
        <dbReference type="ChEBI" id="CHEBI:37575"/>
        <dbReference type="ChEBI" id="CHEBI:57841"/>
        <dbReference type="ChEBI" id="CHEBI:62899"/>
        <dbReference type="EC" id="2.5.1.3"/>
    </reaction>
</comment>
<keyword evidence="3 10" id="KW-0808">Transferase</keyword>
<dbReference type="PANTHER" id="PTHR20857:SF15">
    <property type="entry name" value="THIAMINE-PHOSPHATE SYNTHASE"/>
    <property type="match status" value="1"/>
</dbReference>
<keyword evidence="15" id="KW-1185">Reference proteome</keyword>
<sequence>MRSPVPLPRLHIITDTRPDADPVGVVEAALEAGARLVQVRGEDRYTDRLTFDLSRTIARLCREAGAVCLVNDAVHVAMAVGADGVHLGADDLPADAARAILPETAIVGATCRDPHEARAARRVGATYLGVGPVRASGTKTALKRIIGLDGMGAVAGAVDLPVIAIGGLDADLAAECVENGAHGVAVVSAVSRAADVKAAVGELLHAVGERAGTPAGAV</sequence>
<dbReference type="InterPro" id="IPR013785">
    <property type="entry name" value="Aldolase_TIM"/>
</dbReference>
<dbReference type="Proteomes" id="UP001595823">
    <property type="component" value="Unassembled WGS sequence"/>
</dbReference>
<gene>
    <name evidence="10 14" type="primary">thiE</name>
    <name evidence="14" type="ORF">ACFPET_00615</name>
</gene>
<comment type="catalytic activity">
    <reaction evidence="7 10 11">
        <text>4-methyl-5-(2-phosphooxyethyl)-thiazole + 4-amino-2-methyl-5-(diphosphooxymethyl)pyrimidine + H(+) = thiamine phosphate + diphosphate</text>
        <dbReference type="Rhea" id="RHEA:22328"/>
        <dbReference type="ChEBI" id="CHEBI:15378"/>
        <dbReference type="ChEBI" id="CHEBI:33019"/>
        <dbReference type="ChEBI" id="CHEBI:37575"/>
        <dbReference type="ChEBI" id="CHEBI:57841"/>
        <dbReference type="ChEBI" id="CHEBI:58296"/>
        <dbReference type="EC" id="2.5.1.3"/>
    </reaction>
</comment>
<comment type="pathway">
    <text evidence="2 10 12">Cofactor biosynthesis; thiamine diphosphate biosynthesis; thiamine phosphate from 4-amino-2-methyl-5-diphosphomethylpyrimidine and 4-methyl-5-(2-phosphoethyl)-thiazole: step 1/1.</text>
</comment>
<protein>
    <recommendedName>
        <fullName evidence="10">Thiamine-phosphate synthase</fullName>
        <shortName evidence="10">TP synthase</shortName>
        <shortName evidence="10">TPS</shortName>
        <ecNumber evidence="10">2.5.1.3</ecNumber>
    </recommendedName>
    <alternativeName>
        <fullName evidence="10">Thiamine-phosphate pyrophosphorylase</fullName>
        <shortName evidence="10">TMP pyrophosphorylase</shortName>
        <shortName evidence="10">TMP-PPase</shortName>
    </alternativeName>
</protein>
<feature type="binding site" evidence="10">
    <location>
        <position position="139"/>
    </location>
    <ligand>
        <name>4-amino-2-methyl-5-(diphosphooxymethyl)pyrimidine</name>
        <dbReference type="ChEBI" id="CHEBI:57841"/>
    </ligand>
</feature>
<dbReference type="RefSeq" id="WP_380617436.1">
    <property type="nucleotide sequence ID" value="NZ_JBHSDK010000001.1"/>
</dbReference>
<proteinExistence type="inferred from homology"/>
<evidence type="ECO:0000256" key="7">
    <source>
        <dbReference type="ARBA" id="ARBA00047334"/>
    </source>
</evidence>
<feature type="binding site" evidence="10">
    <location>
        <position position="72"/>
    </location>
    <ligand>
        <name>Mg(2+)</name>
        <dbReference type="ChEBI" id="CHEBI:18420"/>
    </ligand>
</feature>
<dbReference type="InterPro" id="IPR022998">
    <property type="entry name" value="ThiamineP_synth_TenI"/>
</dbReference>
<evidence type="ECO:0000256" key="9">
    <source>
        <dbReference type="ARBA" id="ARBA00047883"/>
    </source>
</evidence>
<dbReference type="EMBL" id="JBHSDK010000001">
    <property type="protein sequence ID" value="MFC4333701.1"/>
    <property type="molecule type" value="Genomic_DNA"/>
</dbReference>
<dbReference type="InterPro" id="IPR034291">
    <property type="entry name" value="TMP_synthase"/>
</dbReference>
<feature type="binding site" evidence="10">
    <location>
        <begin position="38"/>
        <end position="42"/>
    </location>
    <ligand>
        <name>4-amino-2-methyl-5-(diphosphooxymethyl)pyrimidine</name>
        <dbReference type="ChEBI" id="CHEBI:57841"/>
    </ligand>
</feature>
<name>A0ABV8TTJ2_9ACTN</name>
<feature type="domain" description="Thiamine phosphate synthase/TenI" evidence="13">
    <location>
        <begin position="10"/>
        <end position="190"/>
    </location>
</feature>
<evidence type="ECO:0000256" key="12">
    <source>
        <dbReference type="RuleBase" id="RU004253"/>
    </source>
</evidence>
<feature type="binding site" evidence="10">
    <location>
        <position position="71"/>
    </location>
    <ligand>
        <name>4-amino-2-methyl-5-(diphosphooxymethyl)pyrimidine</name>
        <dbReference type="ChEBI" id="CHEBI:57841"/>
    </ligand>
</feature>
<feature type="binding site" evidence="10">
    <location>
        <begin position="187"/>
        <end position="188"/>
    </location>
    <ligand>
        <name>2-[(2R,5Z)-2-carboxy-4-methylthiazol-5(2H)-ylidene]ethyl phosphate</name>
        <dbReference type="ChEBI" id="CHEBI:62899"/>
    </ligand>
</feature>
<dbReference type="InterPro" id="IPR036206">
    <property type="entry name" value="ThiamineP_synth_sf"/>
</dbReference>
<comment type="function">
    <text evidence="1 10">Condenses 4-methyl-5-(beta-hydroxyethyl)thiazole monophosphate (THZ-P) and 2-methyl-4-amino-5-hydroxymethyl pyrimidine pyrophosphate (HMP-PP) to form thiamine monophosphate (TMP).</text>
</comment>
<keyword evidence="6 10" id="KW-0784">Thiamine biosynthesis</keyword>
<comment type="catalytic activity">
    <reaction evidence="8 10 11">
        <text>2-(2-carboxy-4-methylthiazol-5-yl)ethyl phosphate + 4-amino-2-methyl-5-(diphosphooxymethyl)pyrimidine + 2 H(+) = thiamine phosphate + CO2 + diphosphate</text>
        <dbReference type="Rhea" id="RHEA:47848"/>
        <dbReference type="ChEBI" id="CHEBI:15378"/>
        <dbReference type="ChEBI" id="CHEBI:16526"/>
        <dbReference type="ChEBI" id="CHEBI:33019"/>
        <dbReference type="ChEBI" id="CHEBI:37575"/>
        <dbReference type="ChEBI" id="CHEBI:57841"/>
        <dbReference type="ChEBI" id="CHEBI:62890"/>
        <dbReference type="EC" id="2.5.1.3"/>
    </reaction>
</comment>